<dbReference type="eggNOG" id="ENOG502RCKM">
    <property type="taxonomic scope" value="Eukaryota"/>
</dbReference>
<feature type="non-terminal residue" evidence="1">
    <location>
        <position position="167"/>
    </location>
</feature>
<gene>
    <name evidence="1" type="ORF">HETIRDRAFT_243201</name>
</gene>
<accession>W4JY10</accession>
<keyword evidence="2" id="KW-1185">Reference proteome</keyword>
<dbReference type="RefSeq" id="XP_009549794.1">
    <property type="nucleotide sequence ID" value="XM_009551499.1"/>
</dbReference>
<proteinExistence type="predicted"/>
<evidence type="ECO:0000313" key="1">
    <source>
        <dbReference type="EMBL" id="ETW77761.1"/>
    </source>
</evidence>
<dbReference type="Proteomes" id="UP000030671">
    <property type="component" value="Unassembled WGS sequence"/>
</dbReference>
<dbReference type="KEGG" id="hir:HETIRDRAFT_243201"/>
<protein>
    <submittedName>
        <fullName evidence="1">Uncharacterized protein</fullName>
    </submittedName>
</protein>
<feature type="non-terminal residue" evidence="1">
    <location>
        <position position="1"/>
    </location>
</feature>
<reference evidence="1 2" key="1">
    <citation type="journal article" date="2012" name="New Phytol.">
        <title>Insight into trade-off between wood decay and parasitism from the genome of a fungal forest pathogen.</title>
        <authorList>
            <person name="Olson A."/>
            <person name="Aerts A."/>
            <person name="Asiegbu F."/>
            <person name="Belbahri L."/>
            <person name="Bouzid O."/>
            <person name="Broberg A."/>
            <person name="Canback B."/>
            <person name="Coutinho P.M."/>
            <person name="Cullen D."/>
            <person name="Dalman K."/>
            <person name="Deflorio G."/>
            <person name="van Diepen L.T."/>
            <person name="Dunand C."/>
            <person name="Duplessis S."/>
            <person name="Durling M."/>
            <person name="Gonthier P."/>
            <person name="Grimwood J."/>
            <person name="Fossdal C.G."/>
            <person name="Hansson D."/>
            <person name="Henrissat B."/>
            <person name="Hietala A."/>
            <person name="Himmelstrand K."/>
            <person name="Hoffmeister D."/>
            <person name="Hogberg N."/>
            <person name="James T.Y."/>
            <person name="Karlsson M."/>
            <person name="Kohler A."/>
            <person name="Kues U."/>
            <person name="Lee Y.H."/>
            <person name="Lin Y.C."/>
            <person name="Lind M."/>
            <person name="Lindquist E."/>
            <person name="Lombard V."/>
            <person name="Lucas S."/>
            <person name="Lunden K."/>
            <person name="Morin E."/>
            <person name="Murat C."/>
            <person name="Park J."/>
            <person name="Raffaello T."/>
            <person name="Rouze P."/>
            <person name="Salamov A."/>
            <person name="Schmutz J."/>
            <person name="Solheim H."/>
            <person name="Stahlberg J."/>
            <person name="Velez H."/>
            <person name="de Vries R.P."/>
            <person name="Wiebenga A."/>
            <person name="Woodward S."/>
            <person name="Yakovlev I."/>
            <person name="Garbelotto M."/>
            <person name="Martin F."/>
            <person name="Grigoriev I.V."/>
            <person name="Stenlid J."/>
        </authorList>
    </citation>
    <scope>NUCLEOTIDE SEQUENCE [LARGE SCALE GENOMIC DNA]</scope>
    <source>
        <strain evidence="1 2">TC 32-1</strain>
    </source>
</reference>
<dbReference type="EMBL" id="KI925462">
    <property type="protein sequence ID" value="ETW77761.1"/>
    <property type="molecule type" value="Genomic_DNA"/>
</dbReference>
<evidence type="ECO:0000313" key="2">
    <source>
        <dbReference type="Proteomes" id="UP000030671"/>
    </source>
</evidence>
<sequence>SPTESEFSRLDLLSDYVSVASSNSPPYLVSKLEAMLYYSGISPTPPKLVYRTGSLKTPWVKPTGSDSYRKLKQARGVFGHRLNVVWKDVGPVVRDLLNARKVAWTSIDVVRFITDGDIDEKTRGPVVLWIGVHPDSLQAEDAFSLSNDVFDLLAKFDIDNVEVEYRE</sequence>
<dbReference type="OrthoDB" id="5424209at2759"/>
<organism evidence="1 2">
    <name type="scientific">Heterobasidion irregulare (strain TC 32-1)</name>
    <dbReference type="NCBI Taxonomy" id="747525"/>
    <lineage>
        <taxon>Eukaryota</taxon>
        <taxon>Fungi</taxon>
        <taxon>Dikarya</taxon>
        <taxon>Basidiomycota</taxon>
        <taxon>Agaricomycotina</taxon>
        <taxon>Agaricomycetes</taxon>
        <taxon>Russulales</taxon>
        <taxon>Bondarzewiaceae</taxon>
        <taxon>Heterobasidion</taxon>
        <taxon>Heterobasidion annosum species complex</taxon>
    </lineage>
</organism>
<dbReference type="GeneID" id="20668971"/>
<dbReference type="InParanoid" id="W4JY10"/>
<dbReference type="AlphaFoldDB" id="W4JY10"/>
<name>W4JY10_HETIT</name>
<dbReference type="HOGENOM" id="CLU_100321_1_0_1"/>